<dbReference type="InterPro" id="IPR047327">
    <property type="entry name" value="RUN_PLEKHM2"/>
</dbReference>
<dbReference type="InterPro" id="IPR037213">
    <property type="entry name" value="Run_dom_sf"/>
</dbReference>
<feature type="compositionally biased region" description="Low complexity" evidence="1">
    <location>
        <begin position="248"/>
        <end position="262"/>
    </location>
</feature>
<evidence type="ECO:0000256" key="1">
    <source>
        <dbReference type="SAM" id="MobiDB-lite"/>
    </source>
</evidence>
<evidence type="ECO:0000313" key="3">
    <source>
        <dbReference type="EMBL" id="KAG8224581.1"/>
    </source>
</evidence>
<dbReference type="PROSITE" id="PS50826">
    <property type="entry name" value="RUN"/>
    <property type="match status" value="1"/>
</dbReference>
<dbReference type="GO" id="GO:0019894">
    <property type="term" value="F:kinesin binding"/>
    <property type="evidence" value="ECO:0007669"/>
    <property type="project" value="TreeGrafter"/>
</dbReference>
<dbReference type="InterPro" id="IPR011993">
    <property type="entry name" value="PH-like_dom_sf"/>
</dbReference>
<reference evidence="3" key="1">
    <citation type="submission" date="2013-04" db="EMBL/GenBank/DDBJ databases">
        <authorList>
            <person name="Qu J."/>
            <person name="Murali S.C."/>
            <person name="Bandaranaike D."/>
            <person name="Bellair M."/>
            <person name="Blankenburg K."/>
            <person name="Chao H."/>
            <person name="Dinh H."/>
            <person name="Doddapaneni H."/>
            <person name="Downs B."/>
            <person name="Dugan-Rocha S."/>
            <person name="Elkadiri S."/>
            <person name="Gnanaolivu R.D."/>
            <person name="Hernandez B."/>
            <person name="Javaid M."/>
            <person name="Jayaseelan J.C."/>
            <person name="Lee S."/>
            <person name="Li M."/>
            <person name="Ming W."/>
            <person name="Munidasa M."/>
            <person name="Muniz J."/>
            <person name="Nguyen L."/>
            <person name="Ongeri F."/>
            <person name="Osuji N."/>
            <person name="Pu L.-L."/>
            <person name="Puazo M."/>
            <person name="Qu C."/>
            <person name="Quiroz J."/>
            <person name="Raj R."/>
            <person name="Weissenberger G."/>
            <person name="Xin Y."/>
            <person name="Zou X."/>
            <person name="Han Y."/>
            <person name="Richards S."/>
            <person name="Worley K."/>
            <person name="Muzny D."/>
            <person name="Gibbs R."/>
        </authorList>
    </citation>
    <scope>NUCLEOTIDE SEQUENCE</scope>
    <source>
        <strain evidence="3">Sampled in the wild</strain>
    </source>
</reference>
<dbReference type="CDD" id="cd17680">
    <property type="entry name" value="RUN_PLEKHM2"/>
    <property type="match status" value="1"/>
</dbReference>
<dbReference type="Pfam" id="PF02759">
    <property type="entry name" value="RUN"/>
    <property type="match status" value="1"/>
</dbReference>
<name>A0A8K0JXP9_LADFU</name>
<evidence type="ECO:0000313" key="4">
    <source>
        <dbReference type="Proteomes" id="UP000792457"/>
    </source>
</evidence>
<dbReference type="GO" id="GO:0007030">
    <property type="term" value="P:Golgi organization"/>
    <property type="evidence" value="ECO:0007669"/>
    <property type="project" value="TreeGrafter"/>
</dbReference>
<dbReference type="OrthoDB" id="9983817at2759"/>
<feature type="compositionally biased region" description="Polar residues" evidence="1">
    <location>
        <begin position="341"/>
        <end position="355"/>
    </location>
</feature>
<dbReference type="Gene3D" id="1.20.58.900">
    <property type="match status" value="1"/>
</dbReference>
<feature type="region of interest" description="Disordered" evidence="1">
    <location>
        <begin position="238"/>
        <end position="286"/>
    </location>
</feature>
<dbReference type="InterPro" id="IPR004012">
    <property type="entry name" value="Run_dom"/>
</dbReference>
<dbReference type="InterPro" id="IPR053015">
    <property type="entry name" value="PH_domain-containing_M2"/>
</dbReference>
<organism evidence="3 4">
    <name type="scientific">Ladona fulva</name>
    <name type="common">Scarce chaser dragonfly</name>
    <name type="synonym">Libellula fulva</name>
    <dbReference type="NCBI Taxonomy" id="123851"/>
    <lineage>
        <taxon>Eukaryota</taxon>
        <taxon>Metazoa</taxon>
        <taxon>Ecdysozoa</taxon>
        <taxon>Arthropoda</taxon>
        <taxon>Hexapoda</taxon>
        <taxon>Insecta</taxon>
        <taxon>Pterygota</taxon>
        <taxon>Palaeoptera</taxon>
        <taxon>Odonata</taxon>
        <taxon>Epiprocta</taxon>
        <taxon>Anisoptera</taxon>
        <taxon>Libelluloidea</taxon>
        <taxon>Libellulidae</taxon>
        <taxon>Ladona</taxon>
    </lineage>
</organism>
<reference evidence="3" key="2">
    <citation type="submission" date="2017-10" db="EMBL/GenBank/DDBJ databases">
        <title>Ladona fulva Genome sequencing and assembly.</title>
        <authorList>
            <person name="Murali S."/>
            <person name="Richards S."/>
            <person name="Bandaranaike D."/>
            <person name="Bellair M."/>
            <person name="Blankenburg K."/>
            <person name="Chao H."/>
            <person name="Dinh H."/>
            <person name="Doddapaneni H."/>
            <person name="Dugan-Rocha S."/>
            <person name="Elkadiri S."/>
            <person name="Gnanaolivu R."/>
            <person name="Hernandez B."/>
            <person name="Skinner E."/>
            <person name="Javaid M."/>
            <person name="Lee S."/>
            <person name="Li M."/>
            <person name="Ming W."/>
            <person name="Munidasa M."/>
            <person name="Muniz J."/>
            <person name="Nguyen L."/>
            <person name="Hughes D."/>
            <person name="Osuji N."/>
            <person name="Pu L.-L."/>
            <person name="Puazo M."/>
            <person name="Qu C."/>
            <person name="Quiroz J."/>
            <person name="Raj R."/>
            <person name="Weissenberger G."/>
            <person name="Xin Y."/>
            <person name="Zou X."/>
            <person name="Han Y."/>
            <person name="Worley K."/>
            <person name="Muzny D."/>
            <person name="Gibbs R."/>
        </authorList>
    </citation>
    <scope>NUCLEOTIDE SEQUENCE</scope>
    <source>
        <strain evidence="3">Sampled in the wild</strain>
    </source>
</reference>
<dbReference type="GO" id="GO:0032418">
    <property type="term" value="P:lysosome localization"/>
    <property type="evidence" value="ECO:0007669"/>
    <property type="project" value="TreeGrafter"/>
</dbReference>
<feature type="domain" description="RUN" evidence="2">
    <location>
        <begin position="75"/>
        <end position="209"/>
    </location>
</feature>
<protein>
    <recommendedName>
        <fullName evidence="2">RUN domain-containing protein</fullName>
    </recommendedName>
</protein>
<comment type="caution">
    <text evidence="3">The sequence shown here is derived from an EMBL/GenBank/DDBJ whole genome shotgun (WGS) entry which is preliminary data.</text>
</comment>
<dbReference type="AlphaFoldDB" id="A0A8K0JXP9"/>
<feature type="compositionally biased region" description="Acidic residues" evidence="1">
    <location>
        <begin position="272"/>
        <end position="286"/>
    </location>
</feature>
<dbReference type="EMBL" id="KZ308201">
    <property type="protein sequence ID" value="KAG8224581.1"/>
    <property type="molecule type" value="Genomic_DNA"/>
</dbReference>
<dbReference type="GO" id="GO:0032880">
    <property type="term" value="P:regulation of protein localization"/>
    <property type="evidence" value="ECO:0007669"/>
    <property type="project" value="TreeGrafter"/>
</dbReference>
<dbReference type="PANTHER" id="PTHR46556:SF1">
    <property type="entry name" value="PLECKSTRIN HOMOLOGY DOMAIN-CONTAINING FAMILY M MEMBER 2"/>
    <property type="match status" value="1"/>
</dbReference>
<feature type="region of interest" description="Disordered" evidence="1">
    <location>
        <begin position="539"/>
        <end position="565"/>
    </location>
</feature>
<proteinExistence type="predicted"/>
<keyword evidence="4" id="KW-1185">Reference proteome</keyword>
<dbReference type="GO" id="GO:0010008">
    <property type="term" value="C:endosome membrane"/>
    <property type="evidence" value="ECO:0007669"/>
    <property type="project" value="TreeGrafter"/>
</dbReference>
<evidence type="ECO:0000259" key="2">
    <source>
        <dbReference type="PROSITE" id="PS50826"/>
    </source>
</evidence>
<gene>
    <name evidence="3" type="ORF">J437_LFUL003100</name>
</gene>
<dbReference type="PANTHER" id="PTHR46556">
    <property type="entry name" value="PLECKSTRIN HOMOLOGY DOMAIN-CONTAINING FAMILY M MEMBER 2"/>
    <property type="match status" value="1"/>
</dbReference>
<accession>A0A8K0JXP9</accession>
<feature type="region of interest" description="Disordered" evidence="1">
    <location>
        <begin position="583"/>
        <end position="604"/>
    </location>
</feature>
<feature type="region of interest" description="Disordered" evidence="1">
    <location>
        <begin position="339"/>
        <end position="361"/>
    </location>
</feature>
<dbReference type="SMART" id="SM00593">
    <property type="entry name" value="RUN"/>
    <property type="match status" value="1"/>
</dbReference>
<dbReference type="Gene3D" id="2.30.29.30">
    <property type="entry name" value="Pleckstrin-homology domain (PH domain)/Phosphotyrosine-binding domain (PTB)"/>
    <property type="match status" value="1"/>
</dbReference>
<dbReference type="Proteomes" id="UP000792457">
    <property type="component" value="Unassembled WGS sequence"/>
</dbReference>
<sequence>MILVDRMSSYILSCKASVINWSNAFREQSRKLESAMDSIEDKNGLKERILEEIGKSVKLVQYHALSASGSPVPLGAESWVVQGLCRWVDRAFLHGLRRLQSGYWPVMRTLAHSDTVSAIESLSHIDSPLGLGRAWLHLALTEGTLESYVAALVRDAGECPKEELEEARALLRRHYTPRALLRDPTRASRFLAALFPLRSVHFCLEPDISYFEVSCYVPGVVVGVGGFMGGQWEQPFVGPDTGSGGCNTPMTSSLTSSTLPSPGDSGVALLPDGDDADATEDDSSYSEIEDNRINRMLSMEMECKNEPEIVSTNLDLDSIGRANAEAERTIDSIEENPVEVSRSNPNNTLGFSVSQPRPCGDQKRGAIDLENSEWIEGNEDESPSPVTGMYSESLVTMMPKSPTMTDSGILAESPVAEASNNSWVLEENRNQPEESKLEPEIPKETGGVILRKTARKKDAPVKRVSFHEDLQDTNDSESTMTVHVTLEPNVRHSWCSGADINFHEWNAESMEATRYPFSKGGQLVTNLRSNAKECIQPQSTVPPVTERGVPEGQEDPSSNASCRSPFRHVNKNLSCSETNISKHSSMSSLSGKAAAQSIHLRGKPVATVRPRRRCDGLPKLSAQKADNEVWGSRSDICNDEDDKNGWKWWPPLLVEGVKPDLELCKVLNQEIEAEIAAEERTKVTFPIGDCPKRVKELLKLEVLTRNDSVYKVFKVRSNFSVVKSQGSQRISGSPLLAVLSLQSLCIVGCPGDFKFHPGSWFAQRGAATYEKRFEICYGDLDTVVVRPNYQALTFCTNTTDKVKAPFRKRQFTVITGEKEVTNDVLNHLEIAMRRWHQSAAKKTLVSKSKNHQFSTPYPAIAVLSMDKLPNYLAPLQPKGINSEAIARMIGPSESDRSQLVTGMTCKVVHYSLVHVEDEHPATPPCTPLGPTRRGHLMFHAHSILPGPAPPSSSGWQPAYFLLKAGVLYKFDDALSRLPSWAIPLEGGQPSGPHGWECQGFRRVLDEPRPHTFEINGCPDGLVGDVEGPFLLPCSLILTDIGQIITCHEEVAGESERIKVMGHLQTISLASISEVSSLRTAPDGAGSWCALEFDCREVHERGGDWILHFPTVIEMEKFMNMLKEVWSSLNFEVCY</sequence>
<dbReference type="SUPFAM" id="SSF140741">
    <property type="entry name" value="RUN domain-like"/>
    <property type="match status" value="1"/>
</dbReference>